<proteinExistence type="predicted"/>
<name>A0A345HZ17_9ACTN</name>
<sequence length="300" mass="33889">MTTAPRPLPALVCGVDDGYARPLRTLMRSIAAAHPGTLDELRLIVLDQRIGSANRQAILRDAEHLGLHTELRPVPLTDPRYPVSDWVSAAVYVRLAIPQVVPDERRVLYLDADTLVLGDLRPLLRQSLGGRPIGAVRDPQNPVIGRGIQLPGWEQLEVPYGRDYFNSGVMLIDLDRCRRLGVFDRSRTFLAEHPEKARFWDQDALNWAVDDNWQRLDRCWNTFAMSPQAAQPGFIHYAEADSPLDRLLDDEKTAALVHYAGPDKPWQETYPAGPLRDTYRLFHNEVTDEVTDDVTDDGPE</sequence>
<dbReference type="KEGG" id="spad:DVK44_34150"/>
<dbReference type="AlphaFoldDB" id="A0A345HZ17"/>
<dbReference type="GO" id="GO:0046872">
    <property type="term" value="F:metal ion binding"/>
    <property type="evidence" value="ECO:0007669"/>
    <property type="project" value="UniProtKB-KW"/>
</dbReference>
<dbReference type="InterPro" id="IPR002495">
    <property type="entry name" value="Glyco_trans_8"/>
</dbReference>
<dbReference type="EMBL" id="CP031194">
    <property type="protein sequence ID" value="AXG81941.1"/>
    <property type="molecule type" value="Genomic_DNA"/>
</dbReference>
<keyword evidence="3" id="KW-0479">Metal-binding</keyword>
<dbReference type="GO" id="GO:0016757">
    <property type="term" value="F:glycosyltransferase activity"/>
    <property type="evidence" value="ECO:0007669"/>
    <property type="project" value="UniProtKB-KW"/>
</dbReference>
<evidence type="ECO:0000256" key="3">
    <source>
        <dbReference type="ARBA" id="ARBA00022723"/>
    </source>
</evidence>
<reference evidence="5" key="1">
    <citation type="submission" date="2018-07" db="EMBL/GenBank/DDBJ databases">
        <authorList>
            <person name="Zhao J."/>
        </authorList>
    </citation>
    <scope>NUCLEOTIDE SEQUENCE [LARGE SCALE GENOMIC DNA]</scope>
    <source>
        <strain evidence="5">GSSD-12</strain>
    </source>
</reference>
<dbReference type="InterPro" id="IPR029044">
    <property type="entry name" value="Nucleotide-diphossugar_trans"/>
</dbReference>
<gene>
    <name evidence="4" type="ORF">DVK44_34150</name>
</gene>
<dbReference type="PANTHER" id="PTHR13778">
    <property type="entry name" value="GLYCOSYLTRANSFERASE 8 DOMAIN-CONTAINING PROTEIN"/>
    <property type="match status" value="1"/>
</dbReference>
<protein>
    <submittedName>
        <fullName evidence="4">Glycosyltransferase family 8 protein</fullName>
    </submittedName>
</protein>
<keyword evidence="5" id="KW-1185">Reference proteome</keyword>
<dbReference type="Proteomes" id="UP000253868">
    <property type="component" value="Chromosome"/>
</dbReference>
<dbReference type="SUPFAM" id="SSF53448">
    <property type="entry name" value="Nucleotide-diphospho-sugar transferases"/>
    <property type="match status" value="1"/>
</dbReference>
<dbReference type="RefSeq" id="WP_114664481.1">
    <property type="nucleotide sequence ID" value="NZ_CP031194.1"/>
</dbReference>
<evidence type="ECO:0000256" key="1">
    <source>
        <dbReference type="ARBA" id="ARBA00022676"/>
    </source>
</evidence>
<evidence type="ECO:0000256" key="2">
    <source>
        <dbReference type="ARBA" id="ARBA00022679"/>
    </source>
</evidence>
<evidence type="ECO:0000313" key="5">
    <source>
        <dbReference type="Proteomes" id="UP000253868"/>
    </source>
</evidence>
<evidence type="ECO:0000313" key="4">
    <source>
        <dbReference type="EMBL" id="AXG81941.1"/>
    </source>
</evidence>
<dbReference type="InterPro" id="IPR050748">
    <property type="entry name" value="Glycosyltrans_8_dom-fam"/>
</dbReference>
<keyword evidence="2 4" id="KW-0808">Transferase</keyword>
<dbReference type="Gene3D" id="3.90.550.10">
    <property type="entry name" value="Spore Coat Polysaccharide Biosynthesis Protein SpsA, Chain A"/>
    <property type="match status" value="1"/>
</dbReference>
<organism evidence="4 5">
    <name type="scientific">Streptomyces paludis</name>
    <dbReference type="NCBI Taxonomy" id="2282738"/>
    <lineage>
        <taxon>Bacteria</taxon>
        <taxon>Bacillati</taxon>
        <taxon>Actinomycetota</taxon>
        <taxon>Actinomycetes</taxon>
        <taxon>Kitasatosporales</taxon>
        <taxon>Streptomycetaceae</taxon>
        <taxon>Streptomyces</taxon>
    </lineage>
</organism>
<dbReference type="CDD" id="cd04194">
    <property type="entry name" value="GT8_A4GalT_like"/>
    <property type="match status" value="1"/>
</dbReference>
<dbReference type="Pfam" id="PF01501">
    <property type="entry name" value="Glyco_transf_8"/>
    <property type="match status" value="1"/>
</dbReference>
<accession>A0A345HZ17</accession>
<keyword evidence="1" id="KW-0328">Glycosyltransferase</keyword>
<dbReference type="PANTHER" id="PTHR13778:SF47">
    <property type="entry name" value="LIPOPOLYSACCHARIDE 1,3-GALACTOSYLTRANSFERASE"/>
    <property type="match status" value="1"/>
</dbReference>
<dbReference type="OrthoDB" id="5672604at2"/>